<name>A0A6C0CNY6_9ZZZZ</name>
<proteinExistence type="predicted"/>
<evidence type="ECO:0000313" key="1">
    <source>
        <dbReference type="EMBL" id="QHT06318.1"/>
    </source>
</evidence>
<accession>A0A6C0CNY6</accession>
<dbReference type="EMBL" id="MN739467">
    <property type="protein sequence ID" value="QHT06318.1"/>
    <property type="molecule type" value="Genomic_DNA"/>
</dbReference>
<reference evidence="1" key="1">
    <citation type="journal article" date="2020" name="Nature">
        <title>Giant virus diversity and host interactions through global metagenomics.</title>
        <authorList>
            <person name="Schulz F."/>
            <person name="Roux S."/>
            <person name="Paez-Espino D."/>
            <person name="Jungbluth S."/>
            <person name="Walsh D.A."/>
            <person name="Denef V.J."/>
            <person name="McMahon K.D."/>
            <person name="Konstantinidis K.T."/>
            <person name="Eloe-Fadrosh E.A."/>
            <person name="Kyrpides N.C."/>
            <person name="Woyke T."/>
        </authorList>
    </citation>
    <scope>NUCLEOTIDE SEQUENCE</scope>
    <source>
        <strain evidence="1">GVMAG-M-3300021425-30</strain>
    </source>
</reference>
<protein>
    <submittedName>
        <fullName evidence="1">Uncharacterized protein</fullName>
    </submittedName>
</protein>
<sequence>MSHQTNKEHTFNKMREYMFYEENLCKWTRFIEAKTERSVKSKIKKHVLRKPNIETFKPQQRDKLFWCFYVIFKGMEEYNMAQSNLFSIEKDFKFKTIEIFRKKKSEMKAMKMKIVDIEDNLINGKTINIKTMQALCYVYEKSIIYKHENMFYDFNYGSSYTLIELGEKGLIEMHLKTDDKIIQSIKEKHFCVDIVKPIRGISYYSVTDIHEIASKLAIKNKDDNNKSKTKKALYEEIVQMLEKLR</sequence>
<dbReference type="AlphaFoldDB" id="A0A6C0CNY6"/>
<organism evidence="1">
    <name type="scientific">viral metagenome</name>
    <dbReference type="NCBI Taxonomy" id="1070528"/>
    <lineage>
        <taxon>unclassified sequences</taxon>
        <taxon>metagenomes</taxon>
        <taxon>organismal metagenomes</taxon>
    </lineage>
</organism>